<dbReference type="PANTHER" id="PTHR24394:SF47">
    <property type="entry name" value="ZINC FINGER AND BTB DOMAIN CONTAINING 20"/>
    <property type="match status" value="1"/>
</dbReference>
<evidence type="ECO:0000256" key="9">
    <source>
        <dbReference type="SAM" id="MobiDB-lite"/>
    </source>
</evidence>
<feature type="region of interest" description="Disordered" evidence="9">
    <location>
        <begin position="2539"/>
        <end position="2558"/>
    </location>
</feature>
<evidence type="ECO:0000313" key="12">
    <source>
        <dbReference type="RefSeq" id="XP_049304573.1"/>
    </source>
</evidence>
<feature type="region of interest" description="Disordered" evidence="9">
    <location>
        <begin position="3513"/>
        <end position="3536"/>
    </location>
</feature>
<feature type="domain" description="C2H2-type" evidence="10">
    <location>
        <begin position="3352"/>
        <end position="3379"/>
    </location>
</feature>
<keyword evidence="3" id="KW-0677">Repeat</keyword>
<feature type="compositionally biased region" description="Basic and acidic residues" evidence="9">
    <location>
        <begin position="3550"/>
        <end position="3561"/>
    </location>
</feature>
<dbReference type="Pfam" id="PF07776">
    <property type="entry name" value="zf-AD"/>
    <property type="match status" value="1"/>
</dbReference>
<feature type="region of interest" description="Disordered" evidence="9">
    <location>
        <begin position="2358"/>
        <end position="2403"/>
    </location>
</feature>
<dbReference type="GeneID" id="105226060"/>
<evidence type="ECO:0000256" key="5">
    <source>
        <dbReference type="ARBA" id="ARBA00022833"/>
    </source>
</evidence>
<evidence type="ECO:0000313" key="11">
    <source>
        <dbReference type="Proteomes" id="UP001652620"/>
    </source>
</evidence>
<feature type="compositionally biased region" description="Basic and acidic residues" evidence="9">
    <location>
        <begin position="1880"/>
        <end position="1906"/>
    </location>
</feature>
<organism evidence="11 12">
    <name type="scientific">Bactrocera dorsalis</name>
    <name type="common">Oriental fruit fly</name>
    <name type="synonym">Dacus dorsalis</name>
    <dbReference type="NCBI Taxonomy" id="27457"/>
    <lineage>
        <taxon>Eukaryota</taxon>
        <taxon>Metazoa</taxon>
        <taxon>Ecdysozoa</taxon>
        <taxon>Arthropoda</taxon>
        <taxon>Hexapoda</taxon>
        <taxon>Insecta</taxon>
        <taxon>Pterygota</taxon>
        <taxon>Neoptera</taxon>
        <taxon>Endopterygota</taxon>
        <taxon>Diptera</taxon>
        <taxon>Brachycera</taxon>
        <taxon>Muscomorpha</taxon>
        <taxon>Tephritoidea</taxon>
        <taxon>Tephritidae</taxon>
        <taxon>Bactrocera</taxon>
        <taxon>Bactrocera</taxon>
    </lineage>
</organism>
<keyword evidence="6" id="KW-0539">Nucleus</keyword>
<feature type="compositionally biased region" description="Basic and acidic residues" evidence="9">
    <location>
        <begin position="2358"/>
        <end position="2371"/>
    </location>
</feature>
<feature type="region of interest" description="Disordered" evidence="9">
    <location>
        <begin position="3123"/>
        <end position="3156"/>
    </location>
</feature>
<evidence type="ECO:0000256" key="1">
    <source>
        <dbReference type="ARBA" id="ARBA00004123"/>
    </source>
</evidence>
<feature type="compositionally biased region" description="Low complexity" evidence="9">
    <location>
        <begin position="1857"/>
        <end position="1872"/>
    </location>
</feature>
<dbReference type="SMART" id="SM00355">
    <property type="entry name" value="ZnF_C2H2"/>
    <property type="match status" value="7"/>
</dbReference>
<feature type="region of interest" description="Disordered" evidence="9">
    <location>
        <begin position="600"/>
        <end position="619"/>
    </location>
</feature>
<dbReference type="RefSeq" id="XP_049304573.1">
    <property type="nucleotide sequence ID" value="XM_049448616.1"/>
</dbReference>
<name>A0ABM3J5R7_BACDO</name>
<feature type="region of interest" description="Disordered" evidence="9">
    <location>
        <begin position="2169"/>
        <end position="2208"/>
    </location>
</feature>
<feature type="region of interest" description="Disordered" evidence="9">
    <location>
        <begin position="3458"/>
        <end position="3478"/>
    </location>
</feature>
<feature type="coiled-coil region" evidence="8">
    <location>
        <begin position="2437"/>
        <end position="2527"/>
    </location>
</feature>
<feature type="compositionally biased region" description="Polar residues" evidence="9">
    <location>
        <begin position="3012"/>
        <end position="3023"/>
    </location>
</feature>
<reference evidence="11 12" key="1">
    <citation type="submission" date="2025-05" db="UniProtKB">
        <authorList>
            <consortium name="RefSeq"/>
        </authorList>
    </citation>
    <scope>NUCLEOTIDE SEQUENCE [LARGE SCALE GENOMIC DNA]</scope>
    <source>
        <tissue evidence="12 13">Adult</tissue>
    </source>
</reference>
<feature type="domain" description="C2H2-type" evidence="10">
    <location>
        <begin position="3410"/>
        <end position="3437"/>
    </location>
</feature>
<evidence type="ECO:0000313" key="13">
    <source>
        <dbReference type="RefSeq" id="XP_049304574.1"/>
    </source>
</evidence>
<feature type="compositionally biased region" description="Polar residues" evidence="9">
    <location>
        <begin position="3247"/>
        <end position="3262"/>
    </location>
</feature>
<feature type="region of interest" description="Disordered" evidence="9">
    <location>
        <begin position="1427"/>
        <end position="1449"/>
    </location>
</feature>
<feature type="region of interest" description="Disordered" evidence="9">
    <location>
        <begin position="187"/>
        <end position="219"/>
    </location>
</feature>
<feature type="compositionally biased region" description="Acidic residues" evidence="9">
    <location>
        <begin position="3215"/>
        <end position="3225"/>
    </location>
</feature>
<keyword evidence="2" id="KW-0479">Metal-binding</keyword>
<evidence type="ECO:0000256" key="6">
    <source>
        <dbReference type="ARBA" id="ARBA00023242"/>
    </source>
</evidence>
<feature type="domain" description="C2H2-type" evidence="10">
    <location>
        <begin position="2983"/>
        <end position="3011"/>
    </location>
</feature>
<dbReference type="Pfam" id="PF00096">
    <property type="entry name" value="zf-C2H2"/>
    <property type="match status" value="3"/>
</dbReference>
<feature type="compositionally biased region" description="Low complexity" evidence="9">
    <location>
        <begin position="17"/>
        <end position="62"/>
    </location>
</feature>
<evidence type="ECO:0000256" key="4">
    <source>
        <dbReference type="ARBA" id="ARBA00022771"/>
    </source>
</evidence>
<feature type="domain" description="C2H2-type" evidence="10">
    <location>
        <begin position="3321"/>
        <end position="3349"/>
    </location>
</feature>
<dbReference type="SMART" id="SM00868">
    <property type="entry name" value="zf-AD"/>
    <property type="match status" value="1"/>
</dbReference>
<evidence type="ECO:0000256" key="3">
    <source>
        <dbReference type="ARBA" id="ARBA00022737"/>
    </source>
</evidence>
<feature type="compositionally biased region" description="Basic and acidic residues" evidence="9">
    <location>
        <begin position="832"/>
        <end position="842"/>
    </location>
</feature>
<feature type="region of interest" description="Disordered" evidence="9">
    <location>
        <begin position="527"/>
        <end position="559"/>
    </location>
</feature>
<feature type="compositionally biased region" description="Low complexity" evidence="9">
    <location>
        <begin position="2542"/>
        <end position="2558"/>
    </location>
</feature>
<proteinExistence type="predicted"/>
<feature type="compositionally biased region" description="Polar residues" evidence="9">
    <location>
        <begin position="535"/>
        <end position="545"/>
    </location>
</feature>
<feature type="region of interest" description="Disordered" evidence="9">
    <location>
        <begin position="3606"/>
        <end position="3641"/>
    </location>
</feature>
<feature type="compositionally biased region" description="Low complexity" evidence="9">
    <location>
        <begin position="209"/>
        <end position="219"/>
    </location>
</feature>
<dbReference type="RefSeq" id="XP_049304574.1">
    <property type="nucleotide sequence ID" value="XM_049448617.1"/>
</dbReference>
<keyword evidence="4 7" id="KW-0863">Zinc-finger</keyword>
<dbReference type="InterPro" id="IPR012934">
    <property type="entry name" value="Znf_AD"/>
</dbReference>
<keyword evidence="11" id="KW-1185">Reference proteome</keyword>
<dbReference type="SUPFAM" id="SSF57667">
    <property type="entry name" value="beta-beta-alpha zinc fingers"/>
    <property type="match status" value="3"/>
</dbReference>
<feature type="compositionally biased region" description="Polar residues" evidence="9">
    <location>
        <begin position="3034"/>
        <end position="3058"/>
    </location>
</feature>
<keyword evidence="8" id="KW-0175">Coiled coil</keyword>
<feature type="compositionally biased region" description="Acidic residues" evidence="9">
    <location>
        <begin position="3469"/>
        <end position="3478"/>
    </location>
</feature>
<feature type="compositionally biased region" description="Polar residues" evidence="9">
    <location>
        <begin position="1922"/>
        <end position="1939"/>
    </location>
</feature>
<feature type="compositionally biased region" description="Polar residues" evidence="9">
    <location>
        <begin position="3123"/>
        <end position="3132"/>
    </location>
</feature>
<feature type="region of interest" description="Disordered" evidence="9">
    <location>
        <begin position="3550"/>
        <end position="3574"/>
    </location>
</feature>
<feature type="compositionally biased region" description="Low complexity" evidence="9">
    <location>
        <begin position="2849"/>
        <end position="2858"/>
    </location>
</feature>
<evidence type="ECO:0000259" key="10">
    <source>
        <dbReference type="PROSITE" id="PS50157"/>
    </source>
</evidence>
<feature type="region of interest" description="Disordered" evidence="9">
    <location>
        <begin position="820"/>
        <end position="842"/>
    </location>
</feature>
<feature type="compositionally biased region" description="Low complexity" evidence="9">
    <location>
        <begin position="2386"/>
        <end position="2403"/>
    </location>
</feature>
<feature type="compositionally biased region" description="Low complexity" evidence="9">
    <location>
        <begin position="3176"/>
        <end position="3208"/>
    </location>
</feature>
<feature type="compositionally biased region" description="Polar residues" evidence="9">
    <location>
        <begin position="820"/>
        <end position="830"/>
    </location>
</feature>
<evidence type="ECO:0000256" key="2">
    <source>
        <dbReference type="ARBA" id="ARBA00022723"/>
    </source>
</evidence>
<dbReference type="SUPFAM" id="SSF57716">
    <property type="entry name" value="Glucocorticoid receptor-like (DNA-binding domain)"/>
    <property type="match status" value="1"/>
</dbReference>
<dbReference type="PANTHER" id="PTHR24394">
    <property type="entry name" value="ZINC FINGER PROTEIN"/>
    <property type="match status" value="1"/>
</dbReference>
<feature type="domain" description="C2H2-type" evidence="10">
    <location>
        <begin position="3381"/>
        <end position="3409"/>
    </location>
</feature>
<accession>A0ABM3J5R7</accession>
<dbReference type="PROSITE" id="PS00028">
    <property type="entry name" value="ZINC_FINGER_C2H2_1"/>
    <property type="match status" value="5"/>
</dbReference>
<evidence type="ECO:0000256" key="7">
    <source>
        <dbReference type="PROSITE-ProRule" id="PRU00042"/>
    </source>
</evidence>
<dbReference type="InterPro" id="IPR036236">
    <property type="entry name" value="Znf_C2H2_sf"/>
</dbReference>
<feature type="region of interest" description="Disordered" evidence="9">
    <location>
        <begin position="1857"/>
        <end position="1939"/>
    </location>
</feature>
<dbReference type="Gene3D" id="3.30.160.60">
    <property type="entry name" value="Classic Zinc Finger"/>
    <property type="match status" value="4"/>
</dbReference>
<gene>
    <name evidence="12 13" type="primary">LOC105226060</name>
</gene>
<evidence type="ECO:0000256" key="8">
    <source>
        <dbReference type="SAM" id="Coils"/>
    </source>
</evidence>
<feature type="region of interest" description="Disordered" evidence="9">
    <location>
        <begin position="1"/>
        <end position="78"/>
    </location>
</feature>
<sequence>MNSVDGAPNATTLAEGAPTSATATPSVTTKTNNSSTKTTTPTTTTTVRVKTTDPSTTTATSSVIKPTAADATDEFHESDKNARRIVVDEQQQPEQKQIQRNEAPIKQIIITKNIRATTTATTTDGVAVTATTTMGNTNKTNIDTTDKTTDAETTTTTITKASATTIETTKSIQDAENNDVPMTDMATAEGNRDGDGVDDGGGVDGDDGGNATATNSTTRTTTTLSTATAVIDNITTLAKPQPLLTAEGDNCELNELELCRCCGKPNVTLYDLFPNMPADNANTLLEGDTNVDAIAANIETTVDVNQATACDIAANVAKNGAQMNNNKPVVDTTTVATKTDDNAKTNTPKRCYRTIAASIAAAAAGSSTTTGSCSAGAPTCQKTNDPVVGTTINSDVVAADRGAEVAPSTATTSAARVKQSATVAALANEKNADDATNNAEAQNANAQGQSSDNMENILQEMQIWRLRIKSNDGLPQRICSKCSAQFYIIHKFRRKCLKVQIRLRSLFDKTQCWEYEELLARVAAEQTEEQPAALPSQTKSKPNNCQRRRNQETQTTDELETALSVNLPPVLDIGNDLINDNYSKSPRTGLELNVNAANAANPGHTGNPANNTTTSLSGNGNSSETFKLSAAEKTAIATTTTATTTIATVRTSSPCAIQKPLLGVEPTKPKTKVPNNDLTTLDVEAALGRDVNRRRGGRSVDQESLLATHIIFKPTTAAERTKANKRTASPTNPTTVLMRTRSARKRPISCQQASNEDELSSAARLKDEARADDCLAAVNDVDDDDDDEVKNEALARTDDEVPTDADQSVEAIAKTASLCASPSPSPTYSSGEPKHAENCVQREKRARERERIRDDVGECVREGERETEAEIASAAVFMDTRHAHSYTATTEGAVETEPVAAISCDADTLIARCGGDCGGNVVKAITDEPLTEISSSTRHNKVDDDDVVDLLQPAVVVNTAKATPMDVDTSSVQQKPISGQAVTKTPTIANNTETSATTATAAAAVVELTKAPTNDVQSSKQTVEASEISNLPILPATTTNTTTCNNEAVKDGAAALQIIASETDASKAATSAVVEANNKGVAGNTLKSSLNRTSSLSNVQDDDCGVGGKHHLQTDERLAAENVPVTVDADGNGDDEGVETLMATVEQPRSTTAEHKNNIETITNAFSGETELLETATAIDPNSESAVSAFITKAALKAYSTSPKCRSLARRHMQHKLRRTLKGPIVHLLANSPASTSAAAAAFTAIHYKKKQVRRSLTKLTSERATALLDGEATTVATASNDIDTSSIAEGADSMTLPTQPTFSYYATARRGRRRLKWRARSRHPCFDKHSRTESASTDCVGDVDKAESVTRLPSCFVRLRRLEATELYEEVTKSMSAAAATVALQHTNETDVHTEPLMDKECVALKVTDATEDVSNTRLVLKRKLAADENEGSQSTRSPWRTKAEMKESLQKETSMDIVDDQLPPPTPSVPTPFVMPTETQKTELYLTETACSTDGDSTTTTAGGICIERRSKRIKKRRKLLEETKRRDNATDGKVMPIILKLVQEKLPEACGSCATKQSSDKTSLTPNSQCALPHPLTAARYHVVGSLSKPQNVEVPSSESQKRRRCRPKRSCCRENCSLTDDAATTEDEHAPNVIHKPENTTTLPPQLISQNKGKMVIDNVNIVSVNTCSESTKENCDKNKKSVAMTASSGTSVGSSSGMTLPSQIVPLPPVLPALTPTQSDPVNTAEVSTTDKPSIAAVKLTPTKAAPAASMSLKTFSTLMSNPTKSSLFTSPVKTDIVESPTKSFSSPVMAKMTTLTTPTSTSTSTANTQPVSVLLRNQLIVRVPLSILSADFQKKFLKTTNLQKTPIKATLSDTSTVTTETSKVSENLTTSSQETEKAEIAEPDHKKEENNAMHSNRDGESEGSITSTELPHASDEQSANEGQTSKGNAQAAQFQADATKAQLMPYSGYACGSSQYESEQSDFMGFSDGTGSSPNRRIDCLTNNSALYSSCAVPTITTHTPASAETLTDAKLHEFISEFAPEFANESEAPQANELQATLPAGEVTAALLAEAEAEKVATQQHTQLLSETNLSEMQDVENTLSGILNEMQDQHIYTPVSSSADDFFAQSVYSPLSEPPTTPTHSMYAESPLGGVGSVGSSSMAGGGGSLSVASSPYVQHMHMEPASVSSGQMSEPSPLPAPMSVGPPTHQPQSTQQTQGAAAGYSKQYGNKYGECFTEDSTQSELIGFQNDIPCFENIELVGAAANNASASPASSQNEKSPRDLEMRALAAVSLEEATNCKVGVAKADTLQYMGTDMNACVNETNNGVQVHAPATDLPAECGADVGSTKEYSVDSAAFAQLLNDIQETERVVEQRARAQAQEDKTQDAAVQKKQQHRRQQQHVIPQPQQQQQQHQHVLQQQILPAEGAPSQQLIQQQQLAQQQLPQTELLLQQQREEELLKQQQLLQQQQQQQEHLMQQKLLEQQQQEQLMQQQLLEQQRRHQQQQQQQQLLEQQRERQRQQQQQQQALEQQRKQQQQQQQQRTQIIHQTVLATPKQQHAQAHAHTQAGQQQKQHYITLPPSCAYEAAQLQLAQAANAIQPIQNLGVGVNLYAHGLGSGQEIQWASSADLTGLSPAIIEAPAAGGGTTTYYISASDLYQPNLIATTGMSPHLAGTAQQHGHHHHQQQQQHRHAIELNKSSVVDANENYIEGATSAVQQRPACQQQPQQQQQIMIVIPQDYGKPGSNGATPQLYATTAGTPEPPTTYQLSQAPQAVIMQHAQPQMTGQPLPHMSTVQVNGINLNPQFIASPTVNSAQRTLHQTPPPRHMQHYQLHNATPPPHSAAAQVANRPPRCASTPSASHYQQRQQHPQQQQIQLQAVHGTPQVRMLQHSRARQPAMQQLQLIQPHPQPQTAKPIATIAAKPSNAGNAGTSSQKVNLVCRFCHKRPKFTSNLDYSNHIIAMHPVETPFNCPHCPMHFTRRVKRQQHIVEEHGAQRFQCAQCGQSFCTQRALDQHLQRAHALEPTQPLQTQATKQSPAQAQAGGVQQRVSRQQTQNLATAQPTATHQMQQSPQRRKCYLQQRPTWLESRHRNAAMASAAAAAAASTNSQTSMVRVEDVHLQLCDDAAKGKKPIDLQLDTTQLSAESTTTTTHKPAGGMHTPSPSSSGGKPQRILCCPDCDDPFNEDHAHAQPCAAPQQQQQQQELQAQMQHQQQQHQQQQQHGDFLQQLEDESAFEEEQQQQSDEQSLQHRAKRAHVTLPSPEQTEPDSTSTNTGTLRHFRKRRASAKLAGMPPQQPAGSVGDGNANAAAALMADNANASEDELLLMERVLRTSHNCLFCDARFTNDIALRKHHQLAHSNQASMPFVCSICKRGFRMRSALHRHMETHDSEGRPYECTLCHVRFPRPSQLTLHKLTVHFLRKPHACGVCGKQFGTESALKTHSKFHAAHMESHMPLGVFMSDGAVQLPAGVEAEHQQPVSDYHEEEDEEAHEEEIVLEQQQESQIEIEQPQAQAIREQQELEQLLEDEQEEQDMQDVQTAEAHGEVDDEMAGTPIAVDSVVEQHEQQMLAEHEATVGDESTQQQQQQNADDCMFAASCSPSTTTGASPYAFAADASSHLNHSDISTTSNSGAQANNSTANSSCIEGANGCSSSAK</sequence>
<feature type="region of interest" description="Disordered" evidence="9">
    <location>
        <begin position="2823"/>
        <end position="2858"/>
    </location>
</feature>
<protein>
    <submittedName>
        <fullName evidence="12 13">Mucin-5AC isoform X1</fullName>
    </submittedName>
</protein>
<dbReference type="InterPro" id="IPR013087">
    <property type="entry name" value="Znf_C2H2_type"/>
</dbReference>
<feature type="compositionally biased region" description="Low complexity" evidence="9">
    <location>
        <begin position="610"/>
        <end position="619"/>
    </location>
</feature>
<dbReference type="PROSITE" id="PS50157">
    <property type="entry name" value="ZINC_FINGER_C2H2_2"/>
    <property type="match status" value="5"/>
</dbReference>
<feature type="region of interest" description="Disordered" evidence="9">
    <location>
        <begin position="3012"/>
        <end position="3061"/>
    </location>
</feature>
<feature type="compositionally biased region" description="Low complexity" evidence="9">
    <location>
        <begin position="2190"/>
        <end position="2208"/>
    </location>
</feature>
<keyword evidence="5" id="KW-0862">Zinc</keyword>
<comment type="subcellular location">
    <subcellularLocation>
        <location evidence="1">Nucleus</location>
    </subcellularLocation>
</comment>
<dbReference type="Proteomes" id="UP001652620">
    <property type="component" value="Chromosome 2"/>
</dbReference>
<feature type="compositionally biased region" description="Low complexity" evidence="9">
    <location>
        <begin position="3024"/>
        <end position="3033"/>
    </location>
</feature>
<feature type="region of interest" description="Disordered" evidence="9">
    <location>
        <begin position="3173"/>
        <end position="3262"/>
    </location>
</feature>
<feature type="region of interest" description="Disordered" evidence="9">
    <location>
        <begin position="741"/>
        <end position="761"/>
    </location>
</feature>